<name>A0A2X4ZSB8_LEDLE</name>
<gene>
    <name evidence="5" type="primary">lutR</name>
    <name evidence="5" type="ORF">NCTC4824_03977</name>
</gene>
<dbReference type="GO" id="GO:0003677">
    <property type="term" value="F:DNA binding"/>
    <property type="evidence" value="ECO:0007669"/>
    <property type="project" value="UniProtKB-KW"/>
</dbReference>
<accession>A0A2X4ZSB8</accession>
<dbReference type="InterPro" id="IPR036388">
    <property type="entry name" value="WH-like_DNA-bd_sf"/>
</dbReference>
<dbReference type="PROSITE" id="PS50949">
    <property type="entry name" value="HTH_GNTR"/>
    <property type="match status" value="1"/>
</dbReference>
<protein>
    <submittedName>
        <fullName evidence="5">GntR family transcriptional regulator</fullName>
    </submittedName>
</protein>
<dbReference type="AlphaFoldDB" id="A0A2X4ZSB8"/>
<feature type="domain" description="HTH gntR-type" evidence="4">
    <location>
        <begin position="6"/>
        <end position="74"/>
    </location>
</feature>
<dbReference type="PANTHER" id="PTHR43537">
    <property type="entry name" value="TRANSCRIPTIONAL REGULATOR, GNTR FAMILY"/>
    <property type="match status" value="1"/>
</dbReference>
<evidence type="ECO:0000313" key="5">
    <source>
        <dbReference type="EMBL" id="SQI63214.1"/>
    </source>
</evidence>
<dbReference type="STRING" id="1348624.GCA_001591545_02961"/>
<dbReference type="GO" id="GO:0003700">
    <property type="term" value="F:DNA-binding transcription factor activity"/>
    <property type="evidence" value="ECO:0007669"/>
    <property type="project" value="InterPro"/>
</dbReference>
<dbReference type="SMART" id="SM00345">
    <property type="entry name" value="HTH_GNTR"/>
    <property type="match status" value="1"/>
</dbReference>
<dbReference type="Pfam" id="PF07729">
    <property type="entry name" value="FCD"/>
    <property type="match status" value="1"/>
</dbReference>
<dbReference type="Pfam" id="PF00392">
    <property type="entry name" value="GntR"/>
    <property type="match status" value="1"/>
</dbReference>
<reference evidence="5 6" key="1">
    <citation type="submission" date="2018-06" db="EMBL/GenBank/DDBJ databases">
        <authorList>
            <consortium name="Pathogen Informatics"/>
            <person name="Doyle S."/>
        </authorList>
    </citation>
    <scope>NUCLEOTIDE SEQUENCE [LARGE SCALE GENOMIC DNA]</scope>
    <source>
        <strain evidence="5 6">NCTC4824</strain>
    </source>
</reference>
<keyword evidence="6" id="KW-1185">Reference proteome</keyword>
<dbReference type="KEGG" id="blen:NCTC4824_03977"/>
<dbReference type="SMART" id="SM00895">
    <property type="entry name" value="FCD"/>
    <property type="match status" value="1"/>
</dbReference>
<dbReference type="InterPro" id="IPR036390">
    <property type="entry name" value="WH_DNA-bd_sf"/>
</dbReference>
<dbReference type="Gene3D" id="1.20.120.530">
    <property type="entry name" value="GntR ligand-binding domain-like"/>
    <property type="match status" value="1"/>
</dbReference>
<dbReference type="InterPro" id="IPR008920">
    <property type="entry name" value="TF_FadR/GntR_C"/>
</dbReference>
<evidence type="ECO:0000313" key="6">
    <source>
        <dbReference type="Proteomes" id="UP000249134"/>
    </source>
</evidence>
<dbReference type="RefSeq" id="WP_111703568.1">
    <property type="nucleotide sequence ID" value="NZ_CBCSGM010000004.1"/>
</dbReference>
<evidence type="ECO:0000259" key="4">
    <source>
        <dbReference type="PROSITE" id="PS50949"/>
    </source>
</evidence>
<dbReference type="SUPFAM" id="SSF48008">
    <property type="entry name" value="GntR ligand-binding domain-like"/>
    <property type="match status" value="1"/>
</dbReference>
<dbReference type="InterPro" id="IPR011711">
    <property type="entry name" value="GntR_C"/>
</dbReference>
<organism evidence="5 6">
    <name type="scientific">Lederbergia lenta</name>
    <name type="common">Bacillus lentus</name>
    <dbReference type="NCBI Taxonomy" id="1467"/>
    <lineage>
        <taxon>Bacteria</taxon>
        <taxon>Bacillati</taxon>
        <taxon>Bacillota</taxon>
        <taxon>Bacilli</taxon>
        <taxon>Bacillales</taxon>
        <taxon>Bacillaceae</taxon>
        <taxon>Lederbergia</taxon>
    </lineage>
</organism>
<dbReference type="EMBL" id="LS483476">
    <property type="protein sequence ID" value="SQI63214.1"/>
    <property type="molecule type" value="Genomic_DNA"/>
</dbReference>
<keyword evidence="2" id="KW-0238">DNA-binding</keyword>
<evidence type="ECO:0000256" key="1">
    <source>
        <dbReference type="ARBA" id="ARBA00023015"/>
    </source>
</evidence>
<dbReference type="SUPFAM" id="SSF46785">
    <property type="entry name" value="Winged helix' DNA-binding domain"/>
    <property type="match status" value="1"/>
</dbReference>
<sequence length="234" mass="27532">MLERKKTLAEIVSDRIKTFISENNYQPGKRLPSEKEIMDMLGVSRTIVREALKTLQSHGIIEIKQGVGIFVSEIKIQGFFKNVSPFIKLDKVKFKELIDTRIILELGAIELVIEHYHLDKIKKMSHWNDLILEKVENGEKPKNEDLYFHRSLFDATCNETYIQLSNVIAEYFKMNQLEEIVDFEDYIASYKEHKSIITLLINKETEKAKLAMKAHLYHLYDILHKWEENSQVME</sequence>
<proteinExistence type="predicted"/>
<dbReference type="CDD" id="cd07377">
    <property type="entry name" value="WHTH_GntR"/>
    <property type="match status" value="1"/>
</dbReference>
<evidence type="ECO:0000256" key="2">
    <source>
        <dbReference type="ARBA" id="ARBA00023125"/>
    </source>
</evidence>
<dbReference type="Gene3D" id="1.10.10.10">
    <property type="entry name" value="Winged helix-like DNA-binding domain superfamily/Winged helix DNA-binding domain"/>
    <property type="match status" value="1"/>
</dbReference>
<keyword evidence="3" id="KW-0804">Transcription</keyword>
<dbReference type="PRINTS" id="PR00035">
    <property type="entry name" value="HTHGNTR"/>
</dbReference>
<dbReference type="PANTHER" id="PTHR43537:SF5">
    <property type="entry name" value="UXU OPERON TRANSCRIPTIONAL REGULATOR"/>
    <property type="match status" value="1"/>
</dbReference>
<evidence type="ECO:0000256" key="3">
    <source>
        <dbReference type="ARBA" id="ARBA00023163"/>
    </source>
</evidence>
<dbReference type="InterPro" id="IPR000524">
    <property type="entry name" value="Tscrpt_reg_HTH_GntR"/>
</dbReference>
<dbReference type="Proteomes" id="UP000249134">
    <property type="component" value="Chromosome 1"/>
</dbReference>
<keyword evidence="1" id="KW-0805">Transcription regulation</keyword>